<protein>
    <recommendedName>
        <fullName evidence="3">XRE family transcriptional regulator</fullName>
    </recommendedName>
</protein>
<evidence type="ECO:0000313" key="1">
    <source>
        <dbReference type="EMBL" id="GGR86121.1"/>
    </source>
</evidence>
<evidence type="ECO:0008006" key="3">
    <source>
        <dbReference type="Google" id="ProtNLM"/>
    </source>
</evidence>
<accession>A0A918FV39</accession>
<dbReference type="AlphaFoldDB" id="A0A918FV39"/>
<evidence type="ECO:0000313" key="2">
    <source>
        <dbReference type="Proteomes" id="UP000606194"/>
    </source>
</evidence>
<reference evidence="1" key="1">
    <citation type="journal article" date="2014" name="Int. J. Syst. Evol. Microbiol.">
        <title>Complete genome sequence of Corynebacterium casei LMG S-19264T (=DSM 44701T), isolated from a smear-ripened cheese.</title>
        <authorList>
            <consortium name="US DOE Joint Genome Institute (JGI-PGF)"/>
            <person name="Walter F."/>
            <person name="Albersmeier A."/>
            <person name="Kalinowski J."/>
            <person name="Ruckert C."/>
        </authorList>
    </citation>
    <scope>NUCLEOTIDE SEQUENCE</scope>
    <source>
        <strain evidence="1">JCM 4386</strain>
    </source>
</reference>
<proteinExistence type="predicted"/>
<keyword evidence="2" id="KW-1185">Reference proteome</keyword>
<dbReference type="Proteomes" id="UP000606194">
    <property type="component" value="Unassembled WGS sequence"/>
</dbReference>
<comment type="caution">
    <text evidence="1">The sequence shown here is derived from an EMBL/GenBank/DDBJ whole genome shotgun (WGS) entry which is preliminary data.</text>
</comment>
<organism evidence="1 2">
    <name type="scientific">Streptomyces humidus</name>
    <dbReference type="NCBI Taxonomy" id="52259"/>
    <lineage>
        <taxon>Bacteria</taxon>
        <taxon>Bacillati</taxon>
        <taxon>Actinomycetota</taxon>
        <taxon>Actinomycetes</taxon>
        <taxon>Kitasatosporales</taxon>
        <taxon>Streptomycetaceae</taxon>
        <taxon>Streptomyces</taxon>
    </lineage>
</organism>
<name>A0A918FV39_9ACTN</name>
<sequence length="152" mass="17336">MDRPPFSPANFLSIRRRLGMSPHDVAREMRVLNNPVHPELVTAWESGVHPTEGQLFALADVLWCRTIELMGIEEPRTLAEHRIARQFSVPRLTRAIEMDAAEYMRAEAENRWPGNLRQTISLLRVLNISQRQLEAATGSRDVMHAPSFPADE</sequence>
<gene>
    <name evidence="1" type="ORF">GCM10010269_26620</name>
</gene>
<dbReference type="EMBL" id="BMTL01000009">
    <property type="protein sequence ID" value="GGR86121.1"/>
    <property type="molecule type" value="Genomic_DNA"/>
</dbReference>
<dbReference type="RefSeq" id="WP_190149426.1">
    <property type="nucleotide sequence ID" value="NZ_BMTL01000009.1"/>
</dbReference>
<reference evidence="1" key="2">
    <citation type="submission" date="2020-09" db="EMBL/GenBank/DDBJ databases">
        <authorList>
            <person name="Sun Q."/>
            <person name="Ohkuma M."/>
        </authorList>
    </citation>
    <scope>NUCLEOTIDE SEQUENCE</scope>
    <source>
        <strain evidence="1">JCM 4386</strain>
    </source>
</reference>